<evidence type="ECO:0000256" key="1">
    <source>
        <dbReference type="SAM" id="MobiDB-lite"/>
    </source>
</evidence>
<evidence type="ECO:0000313" key="2">
    <source>
        <dbReference type="EMBL" id="PCH35600.1"/>
    </source>
</evidence>
<feature type="compositionally biased region" description="Low complexity" evidence="1">
    <location>
        <begin position="39"/>
        <end position="62"/>
    </location>
</feature>
<keyword evidence="3" id="KW-1185">Reference proteome</keyword>
<dbReference type="EMBL" id="KB467854">
    <property type="protein sequence ID" value="PCH35600.1"/>
    <property type="molecule type" value="Genomic_DNA"/>
</dbReference>
<evidence type="ECO:0000313" key="3">
    <source>
        <dbReference type="Proteomes" id="UP000218811"/>
    </source>
</evidence>
<dbReference type="AlphaFoldDB" id="A0A2H3J031"/>
<feature type="region of interest" description="Disordered" evidence="1">
    <location>
        <begin position="39"/>
        <end position="68"/>
    </location>
</feature>
<organism evidence="2 3">
    <name type="scientific">Wolfiporia cocos (strain MD-104)</name>
    <name type="common">Brown rot fungus</name>
    <dbReference type="NCBI Taxonomy" id="742152"/>
    <lineage>
        <taxon>Eukaryota</taxon>
        <taxon>Fungi</taxon>
        <taxon>Dikarya</taxon>
        <taxon>Basidiomycota</taxon>
        <taxon>Agaricomycotina</taxon>
        <taxon>Agaricomycetes</taxon>
        <taxon>Polyporales</taxon>
        <taxon>Phaeolaceae</taxon>
        <taxon>Wolfiporia</taxon>
    </lineage>
</organism>
<dbReference type="Proteomes" id="UP000218811">
    <property type="component" value="Unassembled WGS sequence"/>
</dbReference>
<gene>
    <name evidence="2" type="ORF">WOLCODRAFT_139973</name>
</gene>
<accession>A0A2H3J031</accession>
<protein>
    <submittedName>
        <fullName evidence="2">Uncharacterized protein</fullName>
    </submittedName>
</protein>
<sequence length="81" mass="8641">MDTLHRVHQRRARRGCRACCTGHTYGGAAQRKVRLAAQGRRVSGRAGPAAGRPTPASAGPAAYDVDGRGSTWHPSRVFRCG</sequence>
<name>A0A2H3J031_WOLCO</name>
<proteinExistence type="predicted"/>
<reference evidence="2 3" key="1">
    <citation type="journal article" date="2012" name="Science">
        <title>The Paleozoic origin of enzymatic lignin decomposition reconstructed from 31 fungal genomes.</title>
        <authorList>
            <person name="Floudas D."/>
            <person name="Binder M."/>
            <person name="Riley R."/>
            <person name="Barry K."/>
            <person name="Blanchette R.A."/>
            <person name="Henrissat B."/>
            <person name="Martinez A.T."/>
            <person name="Otillar R."/>
            <person name="Spatafora J.W."/>
            <person name="Yadav J.S."/>
            <person name="Aerts A."/>
            <person name="Benoit I."/>
            <person name="Boyd A."/>
            <person name="Carlson A."/>
            <person name="Copeland A."/>
            <person name="Coutinho P.M."/>
            <person name="de Vries R.P."/>
            <person name="Ferreira P."/>
            <person name="Findley K."/>
            <person name="Foster B."/>
            <person name="Gaskell J."/>
            <person name="Glotzer D."/>
            <person name="Gorecki P."/>
            <person name="Heitman J."/>
            <person name="Hesse C."/>
            <person name="Hori C."/>
            <person name="Igarashi K."/>
            <person name="Jurgens J.A."/>
            <person name="Kallen N."/>
            <person name="Kersten P."/>
            <person name="Kohler A."/>
            <person name="Kuees U."/>
            <person name="Kumar T.K.A."/>
            <person name="Kuo A."/>
            <person name="LaButti K."/>
            <person name="Larrondo L.F."/>
            <person name="Lindquist E."/>
            <person name="Ling A."/>
            <person name="Lombard V."/>
            <person name="Lucas S."/>
            <person name="Lundell T."/>
            <person name="Martin R."/>
            <person name="McLaughlin D.J."/>
            <person name="Morgenstern I."/>
            <person name="Morin E."/>
            <person name="Murat C."/>
            <person name="Nagy L.G."/>
            <person name="Nolan M."/>
            <person name="Ohm R.A."/>
            <person name="Patyshakuliyeva A."/>
            <person name="Rokas A."/>
            <person name="Ruiz-Duenas F.J."/>
            <person name="Sabat G."/>
            <person name="Salamov A."/>
            <person name="Samejima M."/>
            <person name="Schmutz J."/>
            <person name="Slot J.C."/>
            <person name="St John F."/>
            <person name="Stenlid J."/>
            <person name="Sun H."/>
            <person name="Sun S."/>
            <person name="Syed K."/>
            <person name="Tsang A."/>
            <person name="Wiebenga A."/>
            <person name="Young D."/>
            <person name="Pisabarro A."/>
            <person name="Eastwood D.C."/>
            <person name="Martin F."/>
            <person name="Cullen D."/>
            <person name="Grigoriev I.V."/>
            <person name="Hibbett D.S."/>
        </authorList>
    </citation>
    <scope>NUCLEOTIDE SEQUENCE [LARGE SCALE GENOMIC DNA]</scope>
    <source>
        <strain evidence="2 3">MD-104</strain>
    </source>
</reference>